<dbReference type="InterPro" id="IPR022645">
    <property type="entry name" value="SecD/SecF_bac"/>
</dbReference>
<dbReference type="GO" id="GO:0005886">
    <property type="term" value="C:plasma membrane"/>
    <property type="evidence" value="ECO:0007669"/>
    <property type="project" value="UniProtKB-SubCell"/>
</dbReference>
<comment type="subunit">
    <text evidence="10">Forms a complex with SecD. Part of the essential Sec protein translocation apparatus which comprises SecA, SecYEG and auxiliary proteins SecDF. Other proteins may also be involved.</text>
</comment>
<dbReference type="Gene3D" id="3.30.1360.200">
    <property type="match status" value="1"/>
</dbReference>
<dbReference type="GO" id="GO:0015450">
    <property type="term" value="F:protein-transporting ATPase activity"/>
    <property type="evidence" value="ECO:0007669"/>
    <property type="project" value="InterPro"/>
</dbReference>
<evidence type="ECO:0000259" key="14">
    <source>
        <dbReference type="Pfam" id="PF22599"/>
    </source>
</evidence>
<dbReference type="InterPro" id="IPR005665">
    <property type="entry name" value="SecF_bac"/>
</dbReference>
<feature type="transmembrane region" description="Helical" evidence="9">
    <location>
        <begin position="368"/>
        <end position="390"/>
    </location>
</feature>
<evidence type="ECO:0000259" key="12">
    <source>
        <dbReference type="Pfam" id="PF02355"/>
    </source>
</evidence>
<keyword evidence="8 9" id="KW-0472">Membrane</keyword>
<dbReference type="GO" id="GO:0065002">
    <property type="term" value="P:intracellular protein transmembrane transport"/>
    <property type="evidence" value="ECO:0007669"/>
    <property type="project" value="UniProtKB-UniRule"/>
</dbReference>
<dbReference type="InterPro" id="IPR048634">
    <property type="entry name" value="SecD_SecF_C"/>
</dbReference>
<comment type="similarity">
    <text evidence="10">Belongs to the SecD/SecF family. SecF subfamily.</text>
</comment>
<keyword evidence="4 9" id="KW-0812">Transmembrane</keyword>
<comment type="caution">
    <text evidence="9">Lacks conserved residue(s) required for the propagation of feature annotation.</text>
</comment>
<feature type="transmembrane region" description="Helical" evidence="9">
    <location>
        <begin position="396"/>
        <end position="415"/>
    </location>
</feature>
<comment type="subcellular location">
    <subcellularLocation>
        <location evidence="1 9">Cell membrane</location>
        <topology evidence="1 9">Multi-pass membrane protein</topology>
    </subcellularLocation>
</comment>
<dbReference type="Pfam" id="PF21760">
    <property type="entry name" value="SecD_1st"/>
    <property type="match status" value="1"/>
</dbReference>
<dbReference type="Pfam" id="PF22599">
    <property type="entry name" value="SecDF_P1_head"/>
    <property type="match status" value="1"/>
</dbReference>
<feature type="transmembrane region" description="Helical" evidence="9">
    <location>
        <begin position="450"/>
        <end position="469"/>
    </location>
</feature>
<dbReference type="RefSeq" id="WP_156353972.1">
    <property type="nucleotide sequence ID" value="NZ_CACRST010000014.1"/>
</dbReference>
<dbReference type="InterPro" id="IPR022813">
    <property type="entry name" value="SecD/SecF_arch_bac"/>
</dbReference>
<dbReference type="Gene3D" id="1.20.1640.10">
    <property type="entry name" value="Multidrug efflux transporter AcrB transmembrane domain"/>
    <property type="match status" value="2"/>
</dbReference>
<feature type="transmembrane region" description="Helical" evidence="9">
    <location>
        <begin position="269"/>
        <end position="290"/>
    </location>
</feature>
<dbReference type="AlphaFoldDB" id="A0A6N2TKQ7"/>
<accession>A0A6N2TKQ7</accession>
<evidence type="ECO:0000259" key="13">
    <source>
        <dbReference type="Pfam" id="PF21760"/>
    </source>
</evidence>
<dbReference type="InterPro" id="IPR055344">
    <property type="entry name" value="SecD_SecF_C_bact"/>
</dbReference>
<comment type="similarity">
    <text evidence="9">Belongs to the SecD/SecF family. SecD subfamily.</text>
</comment>
<evidence type="ECO:0000256" key="3">
    <source>
        <dbReference type="ARBA" id="ARBA00022475"/>
    </source>
</evidence>
<evidence type="ECO:0000256" key="4">
    <source>
        <dbReference type="ARBA" id="ARBA00022692"/>
    </source>
</evidence>
<comment type="function">
    <text evidence="9">Part of the Sec protein translocase complex. Interacts with the SecYEG preprotein conducting channel. SecDF uses the proton motive force (PMF) to complete protein translocation after the ATP-dependent function of SecA.</text>
</comment>
<evidence type="ECO:0000256" key="6">
    <source>
        <dbReference type="ARBA" id="ARBA00022989"/>
    </source>
</evidence>
<dbReference type="GO" id="GO:0043952">
    <property type="term" value="P:protein transport by the Sec complex"/>
    <property type="evidence" value="ECO:0007669"/>
    <property type="project" value="UniProtKB-UniRule"/>
</dbReference>
<feature type="transmembrane region" description="Helical" evidence="9">
    <location>
        <begin position="602"/>
        <end position="624"/>
    </location>
</feature>
<evidence type="ECO:0000256" key="7">
    <source>
        <dbReference type="ARBA" id="ARBA00023010"/>
    </source>
</evidence>
<keyword evidence="7 9" id="KW-0811">Translocation</keyword>
<dbReference type="NCBIfam" id="TIGR00966">
    <property type="entry name" value="transloc_SecF"/>
    <property type="match status" value="1"/>
</dbReference>
<dbReference type="HAMAP" id="MF_01463_B">
    <property type="entry name" value="SecD_B"/>
    <property type="match status" value="1"/>
</dbReference>
<feature type="transmembrane region" description="Helical" evidence="9">
    <location>
        <begin position="578"/>
        <end position="595"/>
    </location>
</feature>
<dbReference type="InterPro" id="IPR005791">
    <property type="entry name" value="SecD"/>
</dbReference>
<keyword evidence="5 9" id="KW-0653">Protein transport</keyword>
<dbReference type="PANTHER" id="PTHR30081:SF1">
    <property type="entry name" value="PROTEIN TRANSLOCASE SUBUNIT SECD"/>
    <property type="match status" value="1"/>
</dbReference>
<proteinExistence type="inferred from homology"/>
<evidence type="ECO:0000256" key="5">
    <source>
        <dbReference type="ARBA" id="ARBA00022927"/>
    </source>
</evidence>
<evidence type="ECO:0000256" key="8">
    <source>
        <dbReference type="ARBA" id="ARBA00023136"/>
    </source>
</evidence>
<evidence type="ECO:0000256" key="11">
    <source>
        <dbReference type="SAM" id="MobiDB-lite"/>
    </source>
</evidence>
<feature type="transmembrane region" description="Helical" evidence="9">
    <location>
        <begin position="707"/>
        <end position="732"/>
    </location>
</feature>
<dbReference type="NCBIfam" id="TIGR00916">
    <property type="entry name" value="2A0604s01"/>
    <property type="match status" value="2"/>
</dbReference>
<dbReference type="HAMAP" id="MF_01464_B">
    <property type="entry name" value="SecF_B"/>
    <property type="match status" value="1"/>
</dbReference>
<evidence type="ECO:0000256" key="2">
    <source>
        <dbReference type="ARBA" id="ARBA00022448"/>
    </source>
</evidence>
<name>A0A6N2TKQ7_9FIRM</name>
<keyword evidence="2 9" id="KW-0813">Transport</keyword>
<evidence type="ECO:0000256" key="9">
    <source>
        <dbReference type="HAMAP-Rule" id="MF_01463"/>
    </source>
</evidence>
<feature type="transmembrane region" description="Helical" evidence="9">
    <location>
        <begin position="297"/>
        <end position="317"/>
    </location>
</feature>
<feature type="domain" description="Protein translocase subunit SecDF P1" evidence="13">
    <location>
        <begin position="68"/>
        <end position="121"/>
    </location>
</feature>
<dbReference type="SUPFAM" id="SSF82866">
    <property type="entry name" value="Multidrug efflux transporter AcrB transmembrane domain"/>
    <property type="match status" value="2"/>
</dbReference>
<dbReference type="EMBL" id="CACRST010000014">
    <property type="protein sequence ID" value="VYT06148.1"/>
    <property type="molecule type" value="Genomic_DNA"/>
</dbReference>
<dbReference type="InterPro" id="IPR054384">
    <property type="entry name" value="SecDF_P1_head"/>
</dbReference>
<feature type="domain" description="Protein export membrane protein SecD/SecF C-terminal" evidence="12">
    <location>
        <begin position="549"/>
        <end position="735"/>
    </location>
</feature>
<feature type="transmembrane region" description="Helical" evidence="9">
    <location>
        <begin position="683"/>
        <end position="701"/>
    </location>
</feature>
<comment type="subunit">
    <text evidence="9">Forms a complex with SecF. Part of the essential Sec protein translocation apparatus which comprises SecA, SecYEG and auxiliary proteins SecDF. Other proteins may also be involved.</text>
</comment>
<dbReference type="Pfam" id="PF02355">
    <property type="entry name" value="SecD_SecF_C"/>
    <property type="match status" value="2"/>
</dbReference>
<organism evidence="15">
    <name type="scientific">Blautia glucerasea</name>
    <dbReference type="NCBI Taxonomy" id="536633"/>
    <lineage>
        <taxon>Bacteria</taxon>
        <taxon>Bacillati</taxon>
        <taxon>Bacillota</taxon>
        <taxon>Clostridia</taxon>
        <taxon>Lachnospirales</taxon>
        <taxon>Lachnospiraceae</taxon>
        <taxon>Blautia</taxon>
    </lineage>
</organism>
<dbReference type="NCBIfam" id="TIGR01129">
    <property type="entry name" value="secD"/>
    <property type="match status" value="1"/>
</dbReference>
<gene>
    <name evidence="10" type="primary">secF</name>
    <name evidence="9" type="synonym">secD</name>
    <name evidence="15" type="ORF">BGLFYP119_01649</name>
</gene>
<feature type="transmembrane region" description="Helical" evidence="9">
    <location>
        <begin position="323"/>
        <end position="347"/>
    </location>
</feature>
<dbReference type="GO" id="GO:0006605">
    <property type="term" value="P:protein targeting"/>
    <property type="evidence" value="ECO:0007669"/>
    <property type="project" value="UniProtKB-UniRule"/>
</dbReference>
<reference evidence="15" key="1">
    <citation type="submission" date="2019-11" db="EMBL/GenBank/DDBJ databases">
        <authorList>
            <person name="Feng L."/>
        </authorList>
    </citation>
    <scope>NUCLEOTIDE SEQUENCE</scope>
    <source>
        <strain evidence="15">BgluceraseaLFYP119</strain>
    </source>
</reference>
<evidence type="ECO:0000313" key="15">
    <source>
        <dbReference type="EMBL" id="VYT06148.1"/>
    </source>
</evidence>
<protein>
    <recommendedName>
        <fullName evidence="9 10">Multifunctional fusion protein</fullName>
    </recommendedName>
    <domain>
        <recommendedName>
            <fullName evidence="9">Protein translocase subunit SecD</fullName>
        </recommendedName>
    </domain>
    <domain>
        <recommendedName>
            <fullName evidence="10">Protein-export membrane protein SecF</fullName>
        </recommendedName>
    </domain>
</protein>
<feature type="domain" description="Protein export membrane protein SecD/SecF C-terminal" evidence="12">
    <location>
        <begin position="252"/>
        <end position="420"/>
    </location>
</feature>
<evidence type="ECO:0000256" key="10">
    <source>
        <dbReference type="HAMAP-Rule" id="MF_01464"/>
    </source>
</evidence>
<dbReference type="FunFam" id="1.20.1640.10:FF:000004">
    <property type="entry name" value="Protein translocase subunit SecD"/>
    <property type="match status" value="1"/>
</dbReference>
<dbReference type="Gene3D" id="3.30.70.3400">
    <property type="match status" value="1"/>
</dbReference>
<dbReference type="InterPro" id="IPR048631">
    <property type="entry name" value="SecD_1st"/>
</dbReference>
<keyword evidence="6 9" id="KW-1133">Transmembrane helix</keyword>
<evidence type="ECO:0000256" key="1">
    <source>
        <dbReference type="ARBA" id="ARBA00004651"/>
    </source>
</evidence>
<dbReference type="PANTHER" id="PTHR30081">
    <property type="entry name" value="PROTEIN-EXPORT MEMBRANE PROTEIN SEC"/>
    <property type="match status" value="1"/>
</dbReference>
<feature type="compositionally biased region" description="Basic and acidic residues" evidence="11">
    <location>
        <begin position="777"/>
        <end position="789"/>
    </location>
</feature>
<feature type="domain" description="SecDF P1 head subdomain" evidence="14">
    <location>
        <begin position="151"/>
        <end position="250"/>
    </location>
</feature>
<sequence length="796" mass="85605">MKKKRGVIVLALTMIITAFLCYTAAVGLGPTGTGSAKNIHTGLDLSGGVSITYQAKEKNPGKEEMSDTVYKMQKRVEQYSTEAQAYQEGDNRITVEIPGVTDADKILNDLGKPGSLCFIEQTDKDGNENFVPGEDNYVLARSLEEIREAGSVVLEGTDVADAQGGAYQKEDGSSREYVVSLKLTDEGKKKFAEATEANVGKQIAIIYDNSVLSAPTVQEAITGGQAEINGMEDVEEAQNLASYIRIGSLSLELEELRSSVVAAQLGEEAISTSVTAGAIGLAIVILFMIFVYRIPGLVAAIALILYTAITLITLNAFDITLTLPGIAGIILGIGMAVDANVIIYARIQEEIAEGSSVRTAIKSGFSKAFSAIVDGNVTTLIASGVLMGLGSGTVKGFAYTLALGIVVSMFTALVVSRLVMNAMYAVGIQDEKFYGRAKKRKSINFVGKKSIFFIISLVLILVGPVSMMIHQKTDGSILNYSLEFSGGTATTVTFNENMDIKKIDSEVTPVVEKVTGDKNVQPTKVVGTNQVVIKTRALSQDEREALNTAMVEKFDVDETLITSESISSTVSSEMRQDAFVAVLVATLCMLAYIWLRFKDIRFAGSAVLALVHDVLVVFAFYALARVSVGNTFIACMLTIVGYSINATIVIFDRIRENLKRKGSRADLTEIVNESITQTLTRSIYTSLTTFVMVAALFIMGVSSIREFALPLMAGIICGAYSSVCITGALWLVMKQGFGKKQAAIVQQTAAEEKATSPEAVSRIVNGQKQPKKKNRKRVAERIAREEAEKNSSSGQE</sequence>
<feature type="region of interest" description="Disordered" evidence="11">
    <location>
        <begin position="750"/>
        <end position="796"/>
    </location>
</feature>
<feature type="transmembrane region" description="Helical" evidence="9">
    <location>
        <begin position="630"/>
        <end position="651"/>
    </location>
</feature>
<dbReference type="PRINTS" id="PR01755">
    <property type="entry name" value="SECFTRNLCASE"/>
</dbReference>
<keyword evidence="3 9" id="KW-1003">Cell membrane</keyword>